<sequence>MGQDTARDEDLQTETDRPFLLMFLATVGALGCVALFVSTAIGPYFVPNYDWVSDTISDLAAGEGKLIMDYGLYGFAAGLLAVALAASHGHMGGAGWSVGLISIAILAALVTVIGARNEYGDGDNEGTVIHIYLVYGLGVFFLVAPLAMAGGAGRHGTWAKYACYVLAGLWALSSPVFFFLPTSIDGLYERLLGVISCLFILLMSYILFCRGWASYKKTSQ</sequence>
<protein>
    <submittedName>
        <fullName evidence="2">Uncharacterized protein DUF998</fullName>
    </submittedName>
</protein>
<feature type="transmembrane region" description="Helical" evidence="1">
    <location>
        <begin position="161"/>
        <end position="180"/>
    </location>
</feature>
<feature type="transmembrane region" description="Helical" evidence="1">
    <location>
        <begin position="93"/>
        <end position="115"/>
    </location>
</feature>
<feature type="transmembrane region" description="Helical" evidence="1">
    <location>
        <begin position="20"/>
        <end position="46"/>
    </location>
</feature>
<dbReference type="RefSeq" id="WP_245912922.1">
    <property type="nucleotide sequence ID" value="NZ_QBKS01000001.1"/>
</dbReference>
<gene>
    <name evidence="2" type="ORF">C8N43_1249</name>
</gene>
<reference evidence="2 3" key="1">
    <citation type="submission" date="2018-04" db="EMBL/GenBank/DDBJ databases">
        <title>Genomic Encyclopedia of Archaeal and Bacterial Type Strains, Phase II (KMG-II): from individual species to whole genera.</title>
        <authorList>
            <person name="Goeker M."/>
        </authorList>
    </citation>
    <scope>NUCLEOTIDE SEQUENCE [LARGE SCALE GENOMIC DNA]</scope>
    <source>
        <strain evidence="2 3">DSM 100977</strain>
    </source>
</reference>
<feature type="transmembrane region" description="Helical" evidence="1">
    <location>
        <begin position="127"/>
        <end position="149"/>
    </location>
</feature>
<accession>A0A2T6BKK0</accession>
<evidence type="ECO:0000256" key="1">
    <source>
        <dbReference type="SAM" id="Phobius"/>
    </source>
</evidence>
<keyword evidence="1" id="KW-0812">Transmembrane</keyword>
<keyword evidence="3" id="KW-1185">Reference proteome</keyword>
<name>A0A2T6BKK0_9RHOB</name>
<comment type="caution">
    <text evidence="2">The sequence shown here is derived from an EMBL/GenBank/DDBJ whole genome shotgun (WGS) entry which is preliminary data.</text>
</comment>
<dbReference type="EMBL" id="QBKS01000001">
    <property type="protein sequence ID" value="PTX56589.1"/>
    <property type="molecule type" value="Genomic_DNA"/>
</dbReference>
<proteinExistence type="predicted"/>
<feature type="transmembrane region" description="Helical" evidence="1">
    <location>
        <begin position="192"/>
        <end position="213"/>
    </location>
</feature>
<organism evidence="2 3">
    <name type="scientific">Litoreibacter ponti</name>
    <dbReference type="NCBI Taxonomy" id="1510457"/>
    <lineage>
        <taxon>Bacteria</taxon>
        <taxon>Pseudomonadati</taxon>
        <taxon>Pseudomonadota</taxon>
        <taxon>Alphaproteobacteria</taxon>
        <taxon>Rhodobacterales</taxon>
        <taxon>Roseobacteraceae</taxon>
        <taxon>Litoreibacter</taxon>
    </lineage>
</organism>
<dbReference type="Pfam" id="PF06197">
    <property type="entry name" value="DUF998"/>
    <property type="match status" value="1"/>
</dbReference>
<evidence type="ECO:0000313" key="2">
    <source>
        <dbReference type="EMBL" id="PTX56589.1"/>
    </source>
</evidence>
<keyword evidence="1" id="KW-0472">Membrane</keyword>
<dbReference type="Proteomes" id="UP000243978">
    <property type="component" value="Unassembled WGS sequence"/>
</dbReference>
<keyword evidence="1" id="KW-1133">Transmembrane helix</keyword>
<dbReference type="PROSITE" id="PS51257">
    <property type="entry name" value="PROKAR_LIPOPROTEIN"/>
    <property type="match status" value="1"/>
</dbReference>
<feature type="transmembrane region" description="Helical" evidence="1">
    <location>
        <begin position="66"/>
        <end position="86"/>
    </location>
</feature>
<evidence type="ECO:0000313" key="3">
    <source>
        <dbReference type="Proteomes" id="UP000243978"/>
    </source>
</evidence>
<dbReference type="AlphaFoldDB" id="A0A2T6BKK0"/>
<dbReference type="InterPro" id="IPR009339">
    <property type="entry name" value="DUF998"/>
</dbReference>